<keyword evidence="4" id="KW-1185">Reference proteome</keyword>
<feature type="compositionally biased region" description="Basic and acidic residues" evidence="2">
    <location>
        <begin position="304"/>
        <end position="322"/>
    </location>
</feature>
<accession>A0AAN9AHY6</accession>
<evidence type="ECO:0000256" key="1">
    <source>
        <dbReference type="ARBA" id="ARBA00008615"/>
    </source>
</evidence>
<protein>
    <submittedName>
        <fullName evidence="3">Uncharacterized protein</fullName>
    </submittedName>
</protein>
<organism evidence="3 4">
    <name type="scientific">Littorina saxatilis</name>
    <dbReference type="NCBI Taxonomy" id="31220"/>
    <lineage>
        <taxon>Eukaryota</taxon>
        <taxon>Metazoa</taxon>
        <taxon>Spiralia</taxon>
        <taxon>Lophotrochozoa</taxon>
        <taxon>Mollusca</taxon>
        <taxon>Gastropoda</taxon>
        <taxon>Caenogastropoda</taxon>
        <taxon>Littorinimorpha</taxon>
        <taxon>Littorinoidea</taxon>
        <taxon>Littorinidae</taxon>
        <taxon>Littorina</taxon>
    </lineage>
</organism>
<name>A0AAN9AHY6_9CAEN</name>
<feature type="compositionally biased region" description="Basic and acidic residues" evidence="2">
    <location>
        <begin position="590"/>
        <end position="638"/>
    </location>
</feature>
<dbReference type="Proteomes" id="UP001374579">
    <property type="component" value="Unassembled WGS sequence"/>
</dbReference>
<feature type="compositionally biased region" description="Basic and acidic residues" evidence="2">
    <location>
        <begin position="662"/>
        <end position="674"/>
    </location>
</feature>
<feature type="compositionally biased region" description="Low complexity" evidence="2">
    <location>
        <begin position="447"/>
        <end position="465"/>
    </location>
</feature>
<comment type="similarity">
    <text evidence="1">Belongs to the FAM216 family.</text>
</comment>
<evidence type="ECO:0000313" key="4">
    <source>
        <dbReference type="Proteomes" id="UP001374579"/>
    </source>
</evidence>
<feature type="compositionally biased region" description="Basic and acidic residues" evidence="2">
    <location>
        <begin position="559"/>
        <end position="569"/>
    </location>
</feature>
<evidence type="ECO:0000256" key="2">
    <source>
        <dbReference type="SAM" id="MobiDB-lite"/>
    </source>
</evidence>
<sequence length="674" mass="75032">MAVNRVPFNGRAWPRDSPVARVYDVSNTSTSMVLLNMRRKKRSQLRGLTERSAEIATPNPERHIPDEPSVNWYHHKKCLTSSSETFKPKLNLDLRWVNATQRPPVLFDSGSHVNHKRHTSCRVTPDTRPAVGWRGAPRRPQTGASTSLGSELRSMTPMLNDPDLTPGERKYLYSIARIYSTSQMKALKVDQYHQLLFKELGKGYHSPQEYERYLNYLNTPRKMQYRKLDNYDDISRSRSAPPPTNSDACGRGGESERSASRQNKRVPPLSSRSWAPSMISSTSRMSSVSSRQKAGGKKQPVKRRPAEKATKADKEKPVRSKSPEPVSATVTVDDEDDDDGTTHTRKKESEKPEEPLNSIQKSEEASPRSKAKTSSQPATPRDAEESPLTPRQANEGVTPRKDDDGPSPRRDDVLSPRKGEEEEGESPRKSDTVDGAASEGKESSQDTAAANNNVAASSSNTTSNNFLALIVSDAEKDDDTKTPEDSEQDKKSMEGAAQPESSIPRDFSDTKLASGYSPRVHKEGRNRPLSRAGRPSEIRERGNRENSDDDYDDTDEETEKVATDDKNDTIQEEPVQRSGLGPEQPVMDTSRSEDSKAEERGGEMDEHATTIHIDKRAGSPEEGSDDRAEETHDREGERSLIIPVTPRGDNQSQNVAALDISAEGKNRDVEKIEY</sequence>
<feature type="compositionally biased region" description="Low complexity" evidence="2">
    <location>
        <begin position="277"/>
        <end position="291"/>
    </location>
</feature>
<dbReference type="Pfam" id="PF15107">
    <property type="entry name" value="FAM216B"/>
    <property type="match status" value="1"/>
</dbReference>
<gene>
    <name evidence="3" type="ORF">V1264_021243</name>
</gene>
<feature type="compositionally biased region" description="Basic and acidic residues" evidence="2">
    <location>
        <begin position="478"/>
        <end position="493"/>
    </location>
</feature>
<proteinExistence type="inferred from homology"/>
<dbReference type="InterPro" id="IPR029373">
    <property type="entry name" value="FAM216"/>
</dbReference>
<feature type="compositionally biased region" description="Basic residues" evidence="2">
    <location>
        <begin position="294"/>
        <end position="303"/>
    </location>
</feature>
<reference evidence="3 4" key="1">
    <citation type="submission" date="2024-02" db="EMBL/GenBank/DDBJ databases">
        <title>Chromosome-scale genome assembly of the rough periwinkle Littorina saxatilis.</title>
        <authorList>
            <person name="De Jode A."/>
            <person name="Faria R."/>
            <person name="Formenti G."/>
            <person name="Sims Y."/>
            <person name="Smith T.P."/>
            <person name="Tracey A."/>
            <person name="Wood J.M.D."/>
            <person name="Zagrodzka Z.B."/>
            <person name="Johannesson K."/>
            <person name="Butlin R.K."/>
            <person name="Leder E.H."/>
        </authorList>
    </citation>
    <scope>NUCLEOTIDE SEQUENCE [LARGE SCALE GENOMIC DNA]</scope>
    <source>
        <strain evidence="3">Snail1</strain>
        <tissue evidence="3">Muscle</tissue>
    </source>
</reference>
<feature type="compositionally biased region" description="Basic and acidic residues" evidence="2">
    <location>
        <begin position="534"/>
        <end position="546"/>
    </location>
</feature>
<feature type="compositionally biased region" description="Acidic residues" evidence="2">
    <location>
        <begin position="547"/>
        <end position="558"/>
    </location>
</feature>
<feature type="region of interest" description="Disordered" evidence="2">
    <location>
        <begin position="107"/>
        <end position="163"/>
    </location>
</feature>
<comment type="caution">
    <text evidence="3">The sequence shown here is derived from an EMBL/GenBank/DDBJ whole genome shotgun (WGS) entry which is preliminary data.</text>
</comment>
<dbReference type="AlphaFoldDB" id="A0AAN9AHY6"/>
<feature type="region of interest" description="Disordered" evidence="2">
    <location>
        <begin position="232"/>
        <end position="674"/>
    </location>
</feature>
<dbReference type="EMBL" id="JBAMIC010004070">
    <property type="protein sequence ID" value="KAK7087159.1"/>
    <property type="molecule type" value="Genomic_DNA"/>
</dbReference>
<evidence type="ECO:0000313" key="3">
    <source>
        <dbReference type="EMBL" id="KAK7087159.1"/>
    </source>
</evidence>
<feature type="compositionally biased region" description="Basic and acidic residues" evidence="2">
    <location>
        <begin position="398"/>
        <end position="432"/>
    </location>
</feature>